<sequence>MRVAWLTDPHFNHARAAAWDAFIESLDGDMPEALLITGDISEGDDVVFQLSRLAGSFAGTIYFILGNHDFYQRSIATTRRQIVDACGSESRLIYLTNEFEIPLASDVGLVGDDGWGDAMVGDYENSPVRLADFQHIDDFRNAPPEGWKSQLQELGQQAADRLRPKLEQALERFATVVVATHVPPFREACWYEGHTTDDLWAPFFVCGRIGELLLETARQYPTRRLLVFCGHTHHGGTAALTDNLTVVTGGAEYGAPRLTGLLEIDDNTCRWSFAS</sequence>
<evidence type="ECO:0000313" key="4">
    <source>
        <dbReference type="EMBL" id="QEG38633.1"/>
    </source>
</evidence>
<dbReference type="InterPro" id="IPR004843">
    <property type="entry name" value="Calcineurin-like_PHP"/>
</dbReference>
<dbReference type="KEGG" id="rul:UC8_05910"/>
<dbReference type="GO" id="GO:0016020">
    <property type="term" value="C:membrane"/>
    <property type="evidence" value="ECO:0007669"/>
    <property type="project" value="GOC"/>
</dbReference>
<dbReference type="GO" id="GO:0009245">
    <property type="term" value="P:lipid A biosynthetic process"/>
    <property type="evidence" value="ECO:0007669"/>
    <property type="project" value="TreeGrafter"/>
</dbReference>
<keyword evidence="5" id="KW-1185">Reference proteome</keyword>
<dbReference type="GO" id="GO:0008758">
    <property type="term" value="F:UDP-2,3-diacylglucosamine hydrolase activity"/>
    <property type="evidence" value="ECO:0007669"/>
    <property type="project" value="TreeGrafter"/>
</dbReference>
<evidence type="ECO:0000313" key="5">
    <source>
        <dbReference type="Proteomes" id="UP000325286"/>
    </source>
</evidence>
<gene>
    <name evidence="4" type="ORF">UC8_05910</name>
</gene>
<dbReference type="SUPFAM" id="SSF56300">
    <property type="entry name" value="Metallo-dependent phosphatases"/>
    <property type="match status" value="1"/>
</dbReference>
<protein>
    <submittedName>
        <fullName evidence="4">Calcineurin-like phosphoesterase superfamily domain protein</fullName>
    </submittedName>
</protein>
<dbReference type="PANTHER" id="PTHR31302">
    <property type="entry name" value="TRANSMEMBRANE PROTEIN WITH METALLOPHOSPHOESTERASE DOMAIN-RELATED"/>
    <property type="match status" value="1"/>
</dbReference>
<accession>A0A5B9QXF2</accession>
<dbReference type="Pfam" id="PF00149">
    <property type="entry name" value="Metallophos"/>
    <property type="match status" value="1"/>
</dbReference>
<name>A0A5B9QXF2_9BACT</name>
<dbReference type="Proteomes" id="UP000325286">
    <property type="component" value="Chromosome"/>
</dbReference>
<evidence type="ECO:0000259" key="3">
    <source>
        <dbReference type="Pfam" id="PF00149"/>
    </source>
</evidence>
<dbReference type="PANTHER" id="PTHR31302:SF31">
    <property type="entry name" value="PHOSPHODIESTERASE YAEI"/>
    <property type="match status" value="1"/>
</dbReference>
<keyword evidence="2" id="KW-0378">Hydrolase</keyword>
<dbReference type="AlphaFoldDB" id="A0A5B9QXF2"/>
<dbReference type="InterPro" id="IPR029052">
    <property type="entry name" value="Metallo-depent_PP-like"/>
</dbReference>
<evidence type="ECO:0000256" key="1">
    <source>
        <dbReference type="ARBA" id="ARBA00022723"/>
    </source>
</evidence>
<dbReference type="GO" id="GO:0046872">
    <property type="term" value="F:metal ion binding"/>
    <property type="evidence" value="ECO:0007669"/>
    <property type="project" value="UniProtKB-KW"/>
</dbReference>
<dbReference type="InterPro" id="IPR051158">
    <property type="entry name" value="Metallophosphoesterase_sf"/>
</dbReference>
<proteinExistence type="predicted"/>
<keyword evidence="1" id="KW-0479">Metal-binding</keyword>
<reference evidence="4 5" key="1">
    <citation type="submission" date="2019-08" db="EMBL/GenBank/DDBJ databases">
        <title>Deep-cultivation of Planctomycetes and their phenomic and genomic characterization uncovers novel biology.</title>
        <authorList>
            <person name="Wiegand S."/>
            <person name="Jogler M."/>
            <person name="Boedeker C."/>
            <person name="Pinto D."/>
            <person name="Vollmers J."/>
            <person name="Rivas-Marin E."/>
            <person name="Kohn T."/>
            <person name="Peeters S.H."/>
            <person name="Heuer A."/>
            <person name="Rast P."/>
            <person name="Oberbeckmann S."/>
            <person name="Bunk B."/>
            <person name="Jeske O."/>
            <person name="Meyerdierks A."/>
            <person name="Storesund J.E."/>
            <person name="Kallscheuer N."/>
            <person name="Luecker S."/>
            <person name="Lage O.M."/>
            <person name="Pohl T."/>
            <person name="Merkel B.J."/>
            <person name="Hornburger P."/>
            <person name="Mueller R.-W."/>
            <person name="Bruemmer F."/>
            <person name="Labrenz M."/>
            <person name="Spormann A.M."/>
            <person name="Op den Camp H."/>
            <person name="Overmann J."/>
            <person name="Amann R."/>
            <person name="Jetten M.S.M."/>
            <person name="Mascher T."/>
            <person name="Medema M.H."/>
            <person name="Devos D.P."/>
            <person name="Kaster A.-K."/>
            <person name="Ovreas L."/>
            <person name="Rohde M."/>
            <person name="Galperin M.Y."/>
            <person name="Jogler C."/>
        </authorList>
    </citation>
    <scope>NUCLEOTIDE SEQUENCE [LARGE SCALE GENOMIC DNA]</scope>
    <source>
        <strain evidence="4 5">UC8</strain>
    </source>
</reference>
<dbReference type="OrthoDB" id="9780884at2"/>
<dbReference type="RefSeq" id="WP_068142113.1">
    <property type="nucleotide sequence ID" value="NZ_CP042914.1"/>
</dbReference>
<dbReference type="EMBL" id="CP042914">
    <property type="protein sequence ID" value="QEG38633.1"/>
    <property type="molecule type" value="Genomic_DNA"/>
</dbReference>
<evidence type="ECO:0000256" key="2">
    <source>
        <dbReference type="ARBA" id="ARBA00022801"/>
    </source>
</evidence>
<dbReference type="Gene3D" id="3.60.21.10">
    <property type="match status" value="1"/>
</dbReference>
<feature type="domain" description="Calcineurin-like phosphoesterase" evidence="3">
    <location>
        <begin position="1"/>
        <end position="234"/>
    </location>
</feature>
<organism evidence="4 5">
    <name type="scientific">Roseimaritima ulvae</name>
    <dbReference type="NCBI Taxonomy" id="980254"/>
    <lineage>
        <taxon>Bacteria</taxon>
        <taxon>Pseudomonadati</taxon>
        <taxon>Planctomycetota</taxon>
        <taxon>Planctomycetia</taxon>
        <taxon>Pirellulales</taxon>
        <taxon>Pirellulaceae</taxon>
        <taxon>Roseimaritima</taxon>
    </lineage>
</organism>